<dbReference type="InterPro" id="IPR016102">
    <property type="entry name" value="Succinyl-CoA_synth-like"/>
</dbReference>
<sequence length="705" mass="70792">MSRPVLDAAAVKALIAPDSVAIIGASDNVGRLTARPQAFLARHGYRGRVYPVNPRRETVQGAKAWPSVGALPEPPEHAYILLETDLAIEAVAECAAAGVKVATVLADGFAESGGEGVARQARLVAAACDGGIALVGPNSTGVVGTRTGFSATTNAAFALDTLPTGRTAVLSQSGSVIGAILSRGAAAGRGFGAFVSVGNEAALGVGELGEALVDLDEFDSFALFLETLRRPDRVAAFARRARALGKPVTAFLVGRSEAGRALAQSHTGAMIGGARALSSFLEHHGVTIADTFEGMVEMAGALSLRRRVAGRPKRATVLTTTGGGGGMVYDGIALKGSALTGLPKAADAALKAQGLSIKPGPIVDVTFAGARYDTMRAVVTALAEDPETGLVVAAIGSSAQFNPELTVRPIVDAVAELGDGAAPVIAMPVPHAPESLALFNAGGIPAFRTVESCAQAVSALLAEPEPLPPAAAPLPAAVTARLDTLAEGLADEVSSSAVLGALGIAVPASVVIGPDGDVPALGFAGPYVLKAVSAVLPHKSEAGAVRLGLKDRAAVASAVAEMRAALTSNVPGAVVSGFVVAAMETGLGEAIVGLTRDPVTGPMISVGLGGVMTEIFADLAISPAPVSPEGARAMIASVKSFALLRGYRGAPEGDLDALADVVVRLSTLASDARVAEAEINPVLVRPRGDGVVALDAVIRLESPPV</sequence>
<dbReference type="OrthoDB" id="9807426at2"/>
<dbReference type="InterPro" id="IPR036291">
    <property type="entry name" value="NAD(P)-bd_dom_sf"/>
</dbReference>
<dbReference type="GO" id="GO:0005524">
    <property type="term" value="F:ATP binding"/>
    <property type="evidence" value="ECO:0007669"/>
    <property type="project" value="InterPro"/>
</dbReference>
<dbReference type="GO" id="GO:0006099">
    <property type="term" value="P:tricarboxylic acid cycle"/>
    <property type="evidence" value="ECO:0007669"/>
    <property type="project" value="UniProtKB-KW"/>
</dbReference>
<reference evidence="3 4" key="1">
    <citation type="submission" date="2018-05" db="EMBL/GenBank/DDBJ databases">
        <title>Acuticoccus sediminis sp. nov., isolated from deep-sea sediment of Indian Ocean.</title>
        <authorList>
            <person name="Liu X."/>
            <person name="Lai Q."/>
            <person name="Du Y."/>
            <person name="Sun F."/>
            <person name="Zhang X."/>
            <person name="Wang S."/>
            <person name="Shao Z."/>
        </authorList>
    </citation>
    <scope>NUCLEOTIDE SEQUENCE [LARGE SCALE GENOMIC DNA]</scope>
    <source>
        <strain evidence="3 4">PTG4-2</strain>
    </source>
</reference>
<feature type="domain" description="CoA-binding" evidence="2">
    <location>
        <begin position="14"/>
        <end position="109"/>
    </location>
</feature>
<organism evidence="3 4">
    <name type="scientific">Acuticoccus sediminis</name>
    <dbReference type="NCBI Taxonomy" id="2184697"/>
    <lineage>
        <taxon>Bacteria</taxon>
        <taxon>Pseudomonadati</taxon>
        <taxon>Pseudomonadota</taxon>
        <taxon>Alphaproteobacteria</taxon>
        <taxon>Hyphomicrobiales</taxon>
        <taxon>Amorphaceae</taxon>
        <taxon>Acuticoccus</taxon>
    </lineage>
</organism>
<proteinExistence type="predicted"/>
<dbReference type="SUPFAM" id="SSF56059">
    <property type="entry name" value="Glutathione synthetase ATP-binding domain-like"/>
    <property type="match status" value="1"/>
</dbReference>
<dbReference type="Pfam" id="PF13549">
    <property type="entry name" value="ATP-grasp_5"/>
    <property type="match status" value="1"/>
</dbReference>
<dbReference type="InterPro" id="IPR013815">
    <property type="entry name" value="ATP_grasp_subdomain_1"/>
</dbReference>
<protein>
    <submittedName>
        <fullName evidence="3">6-carboxyhexanoate--CoA ligase</fullName>
    </submittedName>
</protein>
<dbReference type="RefSeq" id="WP_111345092.1">
    <property type="nucleotide sequence ID" value="NZ_QHHQ01000002.1"/>
</dbReference>
<evidence type="ECO:0000259" key="2">
    <source>
        <dbReference type="SMART" id="SM00881"/>
    </source>
</evidence>
<dbReference type="InterPro" id="IPR003781">
    <property type="entry name" value="CoA-bd"/>
</dbReference>
<dbReference type="AlphaFoldDB" id="A0A8B2NTQ6"/>
<name>A0A8B2NTQ6_9HYPH</name>
<gene>
    <name evidence="3" type="ORF">DLJ53_10860</name>
</gene>
<evidence type="ECO:0000313" key="3">
    <source>
        <dbReference type="EMBL" id="RAI01889.1"/>
    </source>
</evidence>
<dbReference type="Gene3D" id="3.30.1490.20">
    <property type="entry name" value="ATP-grasp fold, A domain"/>
    <property type="match status" value="1"/>
</dbReference>
<evidence type="ECO:0000313" key="4">
    <source>
        <dbReference type="Proteomes" id="UP000249590"/>
    </source>
</evidence>
<dbReference type="GO" id="GO:0016874">
    <property type="term" value="F:ligase activity"/>
    <property type="evidence" value="ECO:0007669"/>
    <property type="project" value="UniProtKB-KW"/>
</dbReference>
<dbReference type="InterPro" id="IPR032875">
    <property type="entry name" value="Succ_CoA_lig_flav_dom"/>
</dbReference>
<keyword evidence="1" id="KW-0816">Tricarboxylic acid cycle</keyword>
<dbReference type="EMBL" id="QHHQ01000002">
    <property type="protein sequence ID" value="RAI01889.1"/>
    <property type="molecule type" value="Genomic_DNA"/>
</dbReference>
<dbReference type="Gene3D" id="3.40.50.720">
    <property type="entry name" value="NAD(P)-binding Rossmann-like Domain"/>
    <property type="match status" value="1"/>
</dbReference>
<evidence type="ECO:0000256" key="1">
    <source>
        <dbReference type="ARBA" id="ARBA00022532"/>
    </source>
</evidence>
<comment type="caution">
    <text evidence="3">The sequence shown here is derived from an EMBL/GenBank/DDBJ whole genome shotgun (WGS) entry which is preliminary data.</text>
</comment>
<dbReference type="PANTHER" id="PTHR42793:SF4">
    <property type="entry name" value="BLL6376 PROTEIN"/>
    <property type="match status" value="1"/>
</dbReference>
<dbReference type="Proteomes" id="UP000249590">
    <property type="component" value="Unassembled WGS sequence"/>
</dbReference>
<dbReference type="Pfam" id="PF13380">
    <property type="entry name" value="CoA_binding_2"/>
    <property type="match status" value="1"/>
</dbReference>
<keyword evidence="3" id="KW-0436">Ligase</keyword>
<dbReference type="SUPFAM" id="SSF51735">
    <property type="entry name" value="NAD(P)-binding Rossmann-fold domains"/>
    <property type="match status" value="1"/>
</dbReference>
<dbReference type="SMART" id="SM00881">
    <property type="entry name" value="CoA_binding"/>
    <property type="match status" value="1"/>
</dbReference>
<dbReference type="SUPFAM" id="SSF52210">
    <property type="entry name" value="Succinyl-CoA synthetase domains"/>
    <property type="match status" value="2"/>
</dbReference>
<dbReference type="Pfam" id="PF13607">
    <property type="entry name" value="Succ_CoA_lig"/>
    <property type="match status" value="1"/>
</dbReference>
<keyword evidence="4" id="KW-1185">Reference proteome</keyword>
<accession>A0A8B2NTQ6</accession>
<dbReference type="PANTHER" id="PTHR42793">
    <property type="entry name" value="COA BINDING DOMAIN CONTAINING PROTEIN"/>
    <property type="match status" value="1"/>
</dbReference>
<dbReference type="Gene3D" id="3.30.470.20">
    <property type="entry name" value="ATP-grasp fold, B domain"/>
    <property type="match status" value="1"/>
</dbReference>
<dbReference type="Gene3D" id="3.40.50.261">
    <property type="entry name" value="Succinyl-CoA synthetase domains"/>
    <property type="match status" value="2"/>
</dbReference>